<accession>A0A917BI70</accession>
<evidence type="ECO:0000256" key="1">
    <source>
        <dbReference type="ARBA" id="ARBA00022670"/>
    </source>
</evidence>
<dbReference type="PANTHER" id="PTHR11010:SF38">
    <property type="entry name" value="LYSOSOMAL PRO-X CARBOXYPEPTIDASE"/>
    <property type="match status" value="1"/>
</dbReference>
<dbReference type="RefSeq" id="WP_229660728.1">
    <property type="nucleotide sequence ID" value="NZ_BMKQ01000001.1"/>
</dbReference>
<dbReference type="EMBL" id="BMKQ01000001">
    <property type="protein sequence ID" value="GGF44290.1"/>
    <property type="molecule type" value="Genomic_DNA"/>
</dbReference>
<keyword evidence="6" id="KW-1185">Reference proteome</keyword>
<evidence type="ECO:0000256" key="2">
    <source>
        <dbReference type="ARBA" id="ARBA00022729"/>
    </source>
</evidence>
<dbReference type="Pfam" id="PF05576">
    <property type="entry name" value="Peptidase_S37"/>
    <property type="match status" value="1"/>
</dbReference>
<keyword evidence="1" id="KW-0645">Protease</keyword>
<dbReference type="GO" id="GO:0008239">
    <property type="term" value="F:dipeptidyl-peptidase activity"/>
    <property type="evidence" value="ECO:0007669"/>
    <property type="project" value="TreeGrafter"/>
</dbReference>
<reference evidence="5" key="2">
    <citation type="submission" date="2020-09" db="EMBL/GenBank/DDBJ databases">
        <authorList>
            <person name="Sun Q."/>
            <person name="Zhou Y."/>
        </authorList>
    </citation>
    <scope>NUCLEOTIDE SEQUENCE</scope>
    <source>
        <strain evidence="5">CGMCC 1.16067</strain>
    </source>
</reference>
<dbReference type="InterPro" id="IPR029058">
    <property type="entry name" value="AB_hydrolase_fold"/>
</dbReference>
<evidence type="ECO:0000256" key="4">
    <source>
        <dbReference type="SAM" id="SignalP"/>
    </source>
</evidence>
<keyword evidence="5" id="KW-0031">Aminopeptidase</keyword>
<organism evidence="5 6">
    <name type="scientific">Marmoricola endophyticus</name>
    <dbReference type="NCBI Taxonomy" id="2040280"/>
    <lineage>
        <taxon>Bacteria</taxon>
        <taxon>Bacillati</taxon>
        <taxon>Actinomycetota</taxon>
        <taxon>Actinomycetes</taxon>
        <taxon>Propionibacteriales</taxon>
        <taxon>Nocardioidaceae</taxon>
        <taxon>Marmoricola</taxon>
    </lineage>
</organism>
<keyword evidence="3" id="KW-0378">Hydrolase</keyword>
<dbReference type="PANTHER" id="PTHR11010">
    <property type="entry name" value="PROTEASE S28 PRO-X CARBOXYPEPTIDASE-RELATED"/>
    <property type="match status" value="1"/>
</dbReference>
<evidence type="ECO:0000313" key="5">
    <source>
        <dbReference type="EMBL" id="GGF44290.1"/>
    </source>
</evidence>
<dbReference type="SUPFAM" id="SSF53474">
    <property type="entry name" value="alpha/beta-Hydrolases"/>
    <property type="match status" value="1"/>
</dbReference>
<dbReference type="GO" id="GO:0004177">
    <property type="term" value="F:aminopeptidase activity"/>
    <property type="evidence" value="ECO:0007669"/>
    <property type="project" value="UniProtKB-KW"/>
</dbReference>
<protein>
    <submittedName>
        <fullName evidence="5">Tripeptidyl aminopeptidase</fullName>
    </submittedName>
</protein>
<comment type="caution">
    <text evidence="5">The sequence shown here is derived from an EMBL/GenBank/DDBJ whole genome shotgun (WGS) entry which is preliminary data.</text>
</comment>
<dbReference type="GO" id="GO:0006508">
    <property type="term" value="P:proteolysis"/>
    <property type="evidence" value="ECO:0007669"/>
    <property type="project" value="UniProtKB-KW"/>
</dbReference>
<dbReference type="Gene3D" id="3.40.50.1820">
    <property type="entry name" value="alpha/beta hydrolase"/>
    <property type="match status" value="1"/>
</dbReference>
<dbReference type="Proteomes" id="UP000649179">
    <property type="component" value="Unassembled WGS sequence"/>
</dbReference>
<keyword evidence="2 4" id="KW-0732">Signal</keyword>
<feature type="signal peptide" evidence="4">
    <location>
        <begin position="1"/>
        <end position="33"/>
    </location>
</feature>
<evidence type="ECO:0000313" key="6">
    <source>
        <dbReference type="Proteomes" id="UP000649179"/>
    </source>
</evidence>
<feature type="chain" id="PRO_5037472109" evidence="4">
    <location>
        <begin position="34"/>
        <end position="483"/>
    </location>
</feature>
<gene>
    <name evidence="5" type="ORF">GCM10011519_17700</name>
</gene>
<proteinExistence type="predicted"/>
<dbReference type="InterPro" id="IPR008761">
    <property type="entry name" value="Peptidase_S37"/>
</dbReference>
<evidence type="ECO:0000256" key="3">
    <source>
        <dbReference type="ARBA" id="ARBA00022801"/>
    </source>
</evidence>
<reference evidence="5" key="1">
    <citation type="journal article" date="2014" name="Int. J. Syst. Evol. Microbiol.">
        <title>Complete genome sequence of Corynebacterium casei LMG S-19264T (=DSM 44701T), isolated from a smear-ripened cheese.</title>
        <authorList>
            <consortium name="US DOE Joint Genome Institute (JGI-PGF)"/>
            <person name="Walter F."/>
            <person name="Albersmeier A."/>
            <person name="Kalinowski J."/>
            <person name="Ruckert C."/>
        </authorList>
    </citation>
    <scope>NUCLEOTIDE SEQUENCE</scope>
    <source>
        <strain evidence="5">CGMCC 1.16067</strain>
    </source>
</reference>
<name>A0A917BI70_9ACTN</name>
<sequence length="483" mass="54166">MSSYRHLRALALALVAPLVAALAVGLPAGPAGAAAPPPDLLAQVKALPHVVSAEEKQAPEGYRYFVIGFSQPVDHDHPDQGTFTQRMTLLHKDVSRPMVMYTSGYGVSTTPSRSEPTRIVDGNQISMEYRFFEPSRPAHPKWTKQLTIKQAAEDQHEIIRSFKRLYTAHWLTTGGSKGGMTATYHRRFFPRDVDGTVPYVAPNDVVDTKDVYNDFLDHVGSDQQCRDDLTALQRRVLRNRVWFTDKTRRVSRENHYTYDIVGSLPRAMESAVVDMYFAFWQYSPESDCATVPDARTATNDQVWDFFEAHSSLTTYADQQVSGYTPYYFQAAYQLGSPEPYETRLTKLLRFPGADVAATFVPADIRPKRFDTAAMPDVDHWVRTRSTRMLYVYGSNDPWSAEPFACGKGGAARECERHYVPGGNHGSTIAQLPEAEREHATDLVLRWAGLPSSDEAAKQIARTGAPEREPALDRRADYLVRHGA</sequence>
<dbReference type="AlphaFoldDB" id="A0A917BI70"/>